<proteinExistence type="predicted"/>
<keyword evidence="2" id="KW-0378">Hydrolase</keyword>
<dbReference type="GO" id="GO:0005975">
    <property type="term" value="P:carbohydrate metabolic process"/>
    <property type="evidence" value="ECO:0007669"/>
    <property type="project" value="InterPro"/>
</dbReference>
<dbReference type="InterPro" id="IPR017853">
    <property type="entry name" value="GH"/>
</dbReference>
<reference evidence="3" key="1">
    <citation type="submission" date="2017-04" db="EMBL/GenBank/DDBJ databases">
        <authorList>
            <person name="Varghese N."/>
            <person name="Submissions S."/>
        </authorList>
    </citation>
    <scope>NUCLEOTIDE SEQUENCE [LARGE SCALE GENOMIC DNA]</scope>
    <source>
        <strain evidence="3">DSM 12126</strain>
    </source>
</reference>
<evidence type="ECO:0000313" key="3">
    <source>
        <dbReference type="Proteomes" id="UP000192756"/>
    </source>
</evidence>
<feature type="domain" description="Glycoside hydrolase family 2 catalytic" evidence="1">
    <location>
        <begin position="110"/>
        <end position="233"/>
    </location>
</feature>
<sequence>MGILFKQNLKKLRQIDKKVLSLKETIVCLKAIKIFLSALLLVAAAISSSRQKDTLQGKVHIEEKNGKYILYRDGKPFYIKGASGNAHFDVLKRAGGNTVRVWDTLNLAKVLDSAAANEIAVVVGLPVFNSDYMAFYNNGSKVAKQYEAFESVVSRFKKHPALLMWCIGNELDFPHKPAYLNFYKAFNELTEMIHREDPDHPVTTTVMNFNSKNIFNINARCNVDLISFNIFSRLSFLRDELKGVSLFWNGPFMLAEWGINGPWEGTEQTAWGAYIEDNSTKKADIYLERYKTYMPVENPRFLGAFAFYWGNKQEGTHTWFSMFDENGAESEVVSTMQYIWTGKRKEYPFPQIKYMLLDKKGARDNIILSPGNHSSAEVLMLEKAIIKTVKWQIFKEDWYKKNNLHSTRKLKPIAGLMEDDQGLNVNFKAPTDEGPYRIFATIYDENGHFSTVNTPFYVITDK</sequence>
<organism evidence="2 3">
    <name type="scientific">Pedobacter africanus</name>
    <dbReference type="NCBI Taxonomy" id="151894"/>
    <lineage>
        <taxon>Bacteria</taxon>
        <taxon>Pseudomonadati</taxon>
        <taxon>Bacteroidota</taxon>
        <taxon>Sphingobacteriia</taxon>
        <taxon>Sphingobacteriales</taxon>
        <taxon>Sphingobacteriaceae</taxon>
        <taxon>Pedobacter</taxon>
    </lineage>
</organism>
<dbReference type="Pfam" id="PF02836">
    <property type="entry name" value="Glyco_hydro_2_C"/>
    <property type="match status" value="1"/>
</dbReference>
<evidence type="ECO:0000313" key="2">
    <source>
        <dbReference type="EMBL" id="SMC36950.1"/>
    </source>
</evidence>
<dbReference type="SUPFAM" id="SSF51445">
    <property type="entry name" value="(Trans)glycosidases"/>
    <property type="match status" value="1"/>
</dbReference>
<dbReference type="InterPro" id="IPR006103">
    <property type="entry name" value="Glyco_hydro_2_cat"/>
</dbReference>
<dbReference type="Gene3D" id="3.20.20.80">
    <property type="entry name" value="Glycosidases"/>
    <property type="match status" value="1"/>
</dbReference>
<evidence type="ECO:0000259" key="1">
    <source>
        <dbReference type="Pfam" id="PF02836"/>
    </source>
</evidence>
<dbReference type="GO" id="GO:0004553">
    <property type="term" value="F:hydrolase activity, hydrolyzing O-glycosyl compounds"/>
    <property type="evidence" value="ECO:0007669"/>
    <property type="project" value="InterPro"/>
</dbReference>
<keyword evidence="3" id="KW-1185">Reference proteome</keyword>
<dbReference type="Proteomes" id="UP000192756">
    <property type="component" value="Unassembled WGS sequence"/>
</dbReference>
<gene>
    <name evidence="2" type="ORF">SAMN04488524_0004</name>
</gene>
<name>A0A1W1YL39_9SPHI</name>
<dbReference type="AlphaFoldDB" id="A0A1W1YL39"/>
<dbReference type="STRING" id="151894.SAMN04488524_0004"/>
<accession>A0A1W1YL39</accession>
<dbReference type="EMBL" id="FWXT01000001">
    <property type="protein sequence ID" value="SMC36950.1"/>
    <property type="molecule type" value="Genomic_DNA"/>
</dbReference>
<protein>
    <submittedName>
        <fullName evidence="2">Glycosyl hydrolases family 2, TIM barrel domain</fullName>
    </submittedName>
</protein>